<dbReference type="GO" id="GO:0034728">
    <property type="term" value="P:nucleosome organization"/>
    <property type="evidence" value="ECO:0007669"/>
    <property type="project" value="EnsemblFungi"/>
</dbReference>
<dbReference type="Pfam" id="PF21312">
    <property type="entry name" value="WHD_ORC1"/>
    <property type="match status" value="1"/>
</dbReference>
<dbReference type="GO" id="GO:0005656">
    <property type="term" value="C:nuclear pre-replicative complex"/>
    <property type="evidence" value="ECO:0007669"/>
    <property type="project" value="EnsemblFungi"/>
</dbReference>
<evidence type="ECO:0000256" key="4">
    <source>
        <dbReference type="ARBA" id="ARBA00022723"/>
    </source>
</evidence>
<dbReference type="EMBL" id="HE576752">
    <property type="protein sequence ID" value="CCC67166.1"/>
    <property type="molecule type" value="Genomic_DNA"/>
</dbReference>
<dbReference type="GO" id="GO:0046872">
    <property type="term" value="F:metal ion binding"/>
    <property type="evidence" value="ECO:0007669"/>
    <property type="project" value="UniProtKB-KW"/>
</dbReference>
<feature type="compositionally biased region" description="Polar residues" evidence="11">
    <location>
        <begin position="267"/>
        <end position="278"/>
    </location>
</feature>
<evidence type="ECO:0000256" key="10">
    <source>
        <dbReference type="RuleBase" id="RU365058"/>
    </source>
</evidence>
<dbReference type="GO" id="GO:0016887">
    <property type="term" value="F:ATP hydrolysis activity"/>
    <property type="evidence" value="ECO:0007669"/>
    <property type="project" value="EnsemblFungi"/>
</dbReference>
<feature type="region of interest" description="Disordered" evidence="11">
    <location>
        <begin position="253"/>
        <end position="355"/>
    </location>
</feature>
<evidence type="ECO:0000256" key="9">
    <source>
        <dbReference type="ARBA" id="ARBA00023242"/>
    </source>
</evidence>
<comment type="similarity">
    <text evidence="2 10">Belongs to the ORC1 family.</text>
</comment>
<keyword evidence="6 10" id="KW-0067">ATP-binding</keyword>
<feature type="compositionally biased region" description="Polar residues" evidence="11">
    <location>
        <begin position="343"/>
        <end position="355"/>
    </location>
</feature>
<dbReference type="SMART" id="SM00439">
    <property type="entry name" value="BAH"/>
    <property type="match status" value="1"/>
</dbReference>
<dbReference type="GO" id="GO:0043007">
    <property type="term" value="P:maintenance of rDNA"/>
    <property type="evidence" value="ECO:0007669"/>
    <property type="project" value="EnsemblFungi"/>
</dbReference>
<dbReference type="GO" id="GO:0031261">
    <property type="term" value="C:DNA replication preinitiation complex"/>
    <property type="evidence" value="ECO:0007669"/>
    <property type="project" value="EnsemblFungi"/>
</dbReference>
<keyword evidence="7" id="KW-0460">Magnesium</keyword>
<dbReference type="GO" id="GO:0005524">
    <property type="term" value="F:ATP binding"/>
    <property type="evidence" value="ECO:0007669"/>
    <property type="project" value="UniProtKB-KW"/>
</dbReference>
<dbReference type="Pfam" id="PF00004">
    <property type="entry name" value="AAA"/>
    <property type="match status" value="1"/>
</dbReference>
<evidence type="ECO:0000256" key="3">
    <source>
        <dbReference type="ARBA" id="ARBA00022705"/>
    </source>
</evidence>
<dbReference type="Pfam" id="PF17872">
    <property type="entry name" value="AAA_lid_10"/>
    <property type="match status" value="1"/>
</dbReference>
<dbReference type="Gene3D" id="1.10.8.60">
    <property type="match status" value="1"/>
</dbReference>
<sequence>MAHSLKDLEGWEIITTDGFGNIIDNTQKRRRHRRNEEELVYLQRKSDGLRFGRGDNIIMNDEKLDTYSIYLVHDIRLNTLNNVVELWALTYLRWFELDPVTYYSNFEPKVVKNLDTREEVNRKMAEDVDKNELYFTLQPAELKLSNFISLAKVSNFDSWLNDTEEKDLKKEFFVRYIFSPISDNVVPINLIEEIPNMLKLTPKEAQEYIKDIAWPKKRGTDTSKELPKEFLIETPKKRSYAEIENEYDDILSSASESDSSNDETANHSNSSDFSSADDVSNDDAENSGSDSELFEDDDYISESESIGRKRNNKSSDTGIKRGRGRPPKNASGLIRRYPHGLTFQKNTTPNGASNTNVIRKFTKKNIARAKKKYTAFSKRYESIKDIPDLKKLKAFNQDSDEVDRTNRKLENIMKTTQNHHAVETIFSKVKKQLYSSHGKEEIVKSKNFENYLPARENEFASIYLSVYSAIESSSATTVYVAGTPGVGKTLTVREVIKDLMASAKQEELPKFQYVEINGLKMVKPTDSYEVLWNKISGERLTWGASMESLEFYFNKVPKGKKYPIVVLLDELDALVTKNQEIMYNFFNWTTYQNAKLIVIAVANTMDLPERQLGNKVSSRIGFTRIMFTGYTHEELKNIIEFRLSGFNDTYFYVDAKTGSAIQIEDGVKYDPIKHSDMKKIRLQMSPDAIEIASRKVASVSGDARRALKVCRRAAEIAEKHYMMKHGFGYDGEAKNENITDEEDNELEDNQDGEELQTVHIRHIMQALNETINSNIVNFINRSSFTTKLFLFALLNLIKKTGLHEQPLGDVTDEIRLLMDVNGNNKFIVSINDTLYRDGKKGSQIQLKIQSWDYLLYQLIEAGILIKQNMKNERISCVKFNVALEDVRRAIDQDEILKDL</sequence>
<dbReference type="STRING" id="1064592.G0V6S0"/>
<dbReference type="InterPro" id="IPR003593">
    <property type="entry name" value="AAA+_ATPase"/>
</dbReference>
<dbReference type="GO" id="GO:0030466">
    <property type="term" value="P:silent mating-type cassette heterochromatin formation"/>
    <property type="evidence" value="ECO:0007669"/>
    <property type="project" value="EnsemblFungi"/>
</dbReference>
<dbReference type="InterPro" id="IPR050311">
    <property type="entry name" value="ORC1/CDC6"/>
</dbReference>
<dbReference type="PROSITE" id="PS51038">
    <property type="entry name" value="BAH"/>
    <property type="match status" value="1"/>
</dbReference>
<reference evidence="13 14" key="1">
    <citation type="journal article" date="2011" name="Proc. Natl. Acad. Sci. U.S.A.">
        <title>Evolutionary erosion of yeast sex chromosomes by mating-type switching accidents.</title>
        <authorList>
            <person name="Gordon J.L."/>
            <person name="Armisen D."/>
            <person name="Proux-Wera E."/>
            <person name="Oheigeartaigh S.S."/>
            <person name="Byrne K.P."/>
            <person name="Wolfe K.H."/>
        </authorList>
    </citation>
    <scope>NUCLEOTIDE SEQUENCE [LARGE SCALE GENOMIC DNA]</scope>
    <source>
        <strain evidence="14">ATCC 76901 / BCRC 22586 / CBS 4309 / NBRC 1992 / NRRL Y-12630</strain>
    </source>
</reference>
<dbReference type="Pfam" id="PF01426">
    <property type="entry name" value="BAH"/>
    <property type="match status" value="1"/>
</dbReference>
<evidence type="ECO:0000256" key="1">
    <source>
        <dbReference type="ARBA" id="ARBA00004123"/>
    </source>
</evidence>
<dbReference type="InterPro" id="IPR001025">
    <property type="entry name" value="BAH_dom"/>
</dbReference>
<accession>G0V6S0</accession>
<dbReference type="GO" id="GO:0006267">
    <property type="term" value="P:pre-replicative complex assembly involved in nuclear cell cycle DNA replication"/>
    <property type="evidence" value="ECO:0007669"/>
    <property type="project" value="EnsemblFungi"/>
</dbReference>
<proteinExistence type="inferred from homology"/>
<reference key="2">
    <citation type="submission" date="2011-08" db="EMBL/GenBank/DDBJ databases">
        <title>Genome sequence of Naumovozyma castellii.</title>
        <authorList>
            <person name="Gordon J.L."/>
            <person name="Armisen D."/>
            <person name="Proux-Wera E."/>
            <person name="OhEigeartaigh S.S."/>
            <person name="Byrne K.P."/>
            <person name="Wolfe K.H."/>
        </authorList>
    </citation>
    <scope>NUCLEOTIDE SEQUENCE</scope>
    <source>
        <strain>Type strain:CBS 4309</strain>
    </source>
</reference>
<evidence type="ECO:0000256" key="6">
    <source>
        <dbReference type="ARBA" id="ARBA00022840"/>
    </source>
</evidence>
<evidence type="ECO:0000259" key="12">
    <source>
        <dbReference type="PROSITE" id="PS51038"/>
    </source>
</evidence>
<comment type="function">
    <text evidence="10">Component of the origin recognition complex (ORC) that binds origins of replication. DNA-binding is ATP-dependent, however specific DNA sequences that define origins of replication have not been identified so far. ORC is required to assemble the pre-replication complex necessary to initiate DNA replication.</text>
</comment>
<keyword evidence="8 10" id="KW-0238">DNA-binding</keyword>
<dbReference type="InterPro" id="IPR003959">
    <property type="entry name" value="ATPase_AAA_core"/>
</dbReference>
<dbReference type="OMA" id="IMYNFFN"/>
<keyword evidence="14" id="KW-1185">Reference proteome</keyword>
<dbReference type="CDD" id="cd00009">
    <property type="entry name" value="AAA"/>
    <property type="match status" value="1"/>
</dbReference>
<comment type="subcellular location">
    <subcellularLocation>
        <location evidence="1 10">Nucleus</location>
    </subcellularLocation>
</comment>
<evidence type="ECO:0000313" key="14">
    <source>
        <dbReference type="Proteomes" id="UP000001640"/>
    </source>
</evidence>
<dbReference type="InterPro" id="IPR043151">
    <property type="entry name" value="BAH_sf"/>
</dbReference>
<name>G0V6S0_NAUCA</name>
<dbReference type="GeneID" id="96900647"/>
<dbReference type="AlphaFoldDB" id="G0V6S0"/>
<feature type="domain" description="BAH" evidence="12">
    <location>
        <begin position="49"/>
        <end position="189"/>
    </location>
</feature>
<keyword evidence="4" id="KW-0479">Metal-binding</keyword>
<evidence type="ECO:0000256" key="11">
    <source>
        <dbReference type="SAM" id="MobiDB-lite"/>
    </source>
</evidence>
<dbReference type="FunCoup" id="G0V6S0">
    <property type="interactions" value="525"/>
</dbReference>
<dbReference type="GO" id="GO:0005664">
    <property type="term" value="C:nuclear origin of replication recognition complex"/>
    <property type="evidence" value="ECO:0007669"/>
    <property type="project" value="EnsemblFungi"/>
</dbReference>
<evidence type="ECO:0000313" key="13">
    <source>
        <dbReference type="EMBL" id="CCC67166.1"/>
    </source>
</evidence>
<dbReference type="GO" id="GO:0006270">
    <property type="term" value="P:DNA replication initiation"/>
    <property type="evidence" value="ECO:0007669"/>
    <property type="project" value="EnsemblFungi"/>
</dbReference>
<gene>
    <name evidence="13" type="primary">NCAS0A06080</name>
    <name evidence="13" type="ordered locus">NCAS_0A06080</name>
</gene>
<keyword evidence="9 10" id="KW-0539">Nucleus</keyword>
<evidence type="ECO:0000256" key="5">
    <source>
        <dbReference type="ARBA" id="ARBA00022741"/>
    </source>
</evidence>
<protein>
    <recommendedName>
        <fullName evidence="10">Origin recognition complex subunit 1</fullName>
    </recommendedName>
</protein>
<dbReference type="eggNOG" id="KOG1514">
    <property type="taxonomic scope" value="Eukaryota"/>
</dbReference>
<dbReference type="GO" id="GO:0033314">
    <property type="term" value="P:mitotic DNA replication checkpoint signaling"/>
    <property type="evidence" value="ECO:0007669"/>
    <property type="project" value="TreeGrafter"/>
</dbReference>
<dbReference type="InterPro" id="IPR027417">
    <property type="entry name" value="P-loop_NTPase"/>
</dbReference>
<dbReference type="HOGENOM" id="CLU_012774_1_1_1"/>
<dbReference type="GO" id="GO:0031491">
    <property type="term" value="F:nucleosome binding"/>
    <property type="evidence" value="ECO:0007669"/>
    <property type="project" value="EnsemblFungi"/>
</dbReference>
<dbReference type="SUPFAM" id="SSF52540">
    <property type="entry name" value="P-loop containing nucleoside triphosphate hydrolases"/>
    <property type="match status" value="1"/>
</dbReference>
<dbReference type="PANTHER" id="PTHR10763:SF23">
    <property type="entry name" value="ORIGIN RECOGNITION COMPLEX SUBUNIT 1"/>
    <property type="match status" value="1"/>
</dbReference>
<dbReference type="SUPFAM" id="SSF82061">
    <property type="entry name" value="BAH domain"/>
    <property type="match status" value="1"/>
</dbReference>
<keyword evidence="3 10" id="KW-0235">DNA replication</keyword>
<comment type="subunit">
    <text evidence="10">ORC is composed of six subunits.</text>
</comment>
<dbReference type="GO" id="GO:0003688">
    <property type="term" value="F:DNA replication origin binding"/>
    <property type="evidence" value="ECO:0007669"/>
    <property type="project" value="EnsemblFungi"/>
</dbReference>
<dbReference type="InParanoid" id="G0V6S0"/>
<dbReference type="OrthoDB" id="1926878at2759"/>
<feature type="compositionally biased region" description="Acidic residues" evidence="11">
    <location>
        <begin position="292"/>
        <end position="301"/>
    </location>
</feature>
<dbReference type="InterPro" id="IPR041083">
    <property type="entry name" value="AAA_lid_10"/>
</dbReference>
<organism evidence="13 14">
    <name type="scientific">Naumovozyma castellii</name>
    <name type="common">Yeast</name>
    <name type="synonym">Saccharomyces castellii</name>
    <dbReference type="NCBI Taxonomy" id="27288"/>
    <lineage>
        <taxon>Eukaryota</taxon>
        <taxon>Fungi</taxon>
        <taxon>Dikarya</taxon>
        <taxon>Ascomycota</taxon>
        <taxon>Saccharomycotina</taxon>
        <taxon>Saccharomycetes</taxon>
        <taxon>Saccharomycetales</taxon>
        <taxon>Saccharomycetaceae</taxon>
        <taxon>Naumovozyma</taxon>
    </lineage>
</organism>
<dbReference type="Gene3D" id="2.30.30.490">
    <property type="match status" value="1"/>
</dbReference>
<evidence type="ECO:0000256" key="2">
    <source>
        <dbReference type="ARBA" id="ARBA00008398"/>
    </source>
</evidence>
<dbReference type="KEGG" id="ncs:NCAS_0A06080"/>
<dbReference type="FunFam" id="3.40.50.300:FF:000199">
    <property type="entry name" value="Origin recognition complex subunit 1"/>
    <property type="match status" value="1"/>
</dbReference>
<dbReference type="Gene3D" id="3.40.50.300">
    <property type="entry name" value="P-loop containing nucleotide triphosphate hydrolases"/>
    <property type="match status" value="1"/>
</dbReference>
<dbReference type="InterPro" id="IPR048867">
    <property type="entry name" value="WHD_ORC1"/>
</dbReference>
<dbReference type="PANTHER" id="PTHR10763">
    <property type="entry name" value="CELL DIVISION CONTROL PROTEIN 6-RELATED"/>
    <property type="match status" value="1"/>
</dbReference>
<evidence type="ECO:0000256" key="7">
    <source>
        <dbReference type="ARBA" id="ARBA00022842"/>
    </source>
</evidence>
<evidence type="ECO:0000256" key="8">
    <source>
        <dbReference type="ARBA" id="ARBA00023125"/>
    </source>
</evidence>
<dbReference type="Proteomes" id="UP000001640">
    <property type="component" value="Chromosome 1"/>
</dbReference>
<dbReference type="SMART" id="SM00382">
    <property type="entry name" value="AAA"/>
    <property type="match status" value="1"/>
</dbReference>
<dbReference type="RefSeq" id="XP_003673549.1">
    <property type="nucleotide sequence ID" value="XM_003673501.1"/>
</dbReference>
<keyword evidence="5 10" id="KW-0547">Nucleotide-binding</keyword>